<dbReference type="RefSeq" id="WP_121090877.1">
    <property type="nucleotide sequence ID" value="NZ_RBZU01000017.1"/>
</dbReference>
<name>A0A494X3N6_9BURK</name>
<keyword evidence="2 6" id="KW-0349">Heme</keyword>
<dbReference type="PROSITE" id="PS51007">
    <property type="entry name" value="CYTC"/>
    <property type="match status" value="1"/>
</dbReference>
<protein>
    <submittedName>
        <fullName evidence="9">Cytochrome C</fullName>
    </submittedName>
</protein>
<evidence type="ECO:0000313" key="9">
    <source>
        <dbReference type="EMBL" id="RKP45305.1"/>
    </source>
</evidence>
<evidence type="ECO:0000256" key="3">
    <source>
        <dbReference type="ARBA" id="ARBA00022723"/>
    </source>
</evidence>
<evidence type="ECO:0000256" key="2">
    <source>
        <dbReference type="ARBA" id="ARBA00022617"/>
    </source>
</evidence>
<feature type="binding site" description="covalent" evidence="6">
    <location>
        <position position="57"/>
    </location>
    <ligand>
        <name>heme c</name>
        <dbReference type="ChEBI" id="CHEBI:61717"/>
    </ligand>
</feature>
<evidence type="ECO:0000256" key="1">
    <source>
        <dbReference type="ARBA" id="ARBA00022448"/>
    </source>
</evidence>
<keyword evidence="3 6" id="KW-0479">Metal-binding</keyword>
<keyword evidence="7" id="KW-0732">Signal</keyword>
<evidence type="ECO:0000256" key="7">
    <source>
        <dbReference type="SAM" id="SignalP"/>
    </source>
</evidence>
<dbReference type="InterPro" id="IPR036909">
    <property type="entry name" value="Cyt_c-like_dom_sf"/>
</dbReference>
<comment type="caution">
    <text evidence="9">The sequence shown here is derived from an EMBL/GenBank/DDBJ whole genome shotgun (WGS) entry which is preliminary data.</text>
</comment>
<accession>A0A494X3N6</accession>
<sequence>MRVRVCGGRFAGPLASALVCCGVLLGVVGSDAAFAAPTVDVANAKAIYKANACASCHQADRKLVGPAYRDIATKYRNDAGAQAHLEKVVRGGGSGVWGAIPMPSHPAMSDGDIRTVVSWILAGAPDK</sequence>
<feature type="binding site" description="covalent" evidence="6">
    <location>
        <position position="53"/>
    </location>
    <ligand>
        <name>heme c</name>
        <dbReference type="ChEBI" id="CHEBI:61717"/>
    </ligand>
</feature>
<evidence type="ECO:0000313" key="10">
    <source>
        <dbReference type="Proteomes" id="UP000270342"/>
    </source>
</evidence>
<dbReference type="Proteomes" id="UP000270342">
    <property type="component" value="Unassembled WGS sequence"/>
</dbReference>
<keyword evidence="5 6" id="KW-0408">Iron</keyword>
<reference evidence="9 10" key="1">
    <citation type="submission" date="2018-10" db="EMBL/GenBank/DDBJ databases">
        <title>Robbsia sp. DHC34, isolated from soil.</title>
        <authorList>
            <person name="Gao Z.-H."/>
            <person name="Qiu L.-H."/>
        </authorList>
    </citation>
    <scope>NUCLEOTIDE SEQUENCE [LARGE SCALE GENOMIC DNA]</scope>
    <source>
        <strain evidence="9 10">DHC34</strain>
    </source>
</reference>
<keyword evidence="4" id="KW-0249">Electron transport</keyword>
<evidence type="ECO:0000259" key="8">
    <source>
        <dbReference type="PROSITE" id="PS51007"/>
    </source>
</evidence>
<keyword evidence="1" id="KW-0813">Transport</keyword>
<dbReference type="OrthoDB" id="9814063at2"/>
<evidence type="ECO:0000256" key="4">
    <source>
        <dbReference type="ARBA" id="ARBA00022982"/>
    </source>
</evidence>
<feature type="signal peptide" evidence="7">
    <location>
        <begin position="1"/>
        <end position="35"/>
    </location>
</feature>
<dbReference type="GO" id="GO:0005506">
    <property type="term" value="F:iron ion binding"/>
    <property type="evidence" value="ECO:0007669"/>
    <property type="project" value="InterPro"/>
</dbReference>
<comment type="PTM">
    <text evidence="6">Binds 1 heme c group covalently per subunit.</text>
</comment>
<dbReference type="Pfam" id="PF00034">
    <property type="entry name" value="Cytochrom_C"/>
    <property type="match status" value="1"/>
</dbReference>
<dbReference type="PRINTS" id="PR00606">
    <property type="entry name" value="CYTCHROMECID"/>
</dbReference>
<dbReference type="InterPro" id="IPR009056">
    <property type="entry name" value="Cyt_c-like_dom"/>
</dbReference>
<evidence type="ECO:0000256" key="5">
    <source>
        <dbReference type="ARBA" id="ARBA00023004"/>
    </source>
</evidence>
<proteinExistence type="predicted"/>
<feature type="chain" id="PRO_5019713945" evidence="7">
    <location>
        <begin position="36"/>
        <end position="127"/>
    </location>
</feature>
<dbReference type="InterPro" id="IPR002324">
    <property type="entry name" value="Cyt_c_ID"/>
</dbReference>
<keyword evidence="10" id="KW-1185">Reference proteome</keyword>
<dbReference type="Gene3D" id="1.10.760.10">
    <property type="entry name" value="Cytochrome c-like domain"/>
    <property type="match status" value="1"/>
</dbReference>
<gene>
    <name evidence="9" type="ORF">D7S86_26005</name>
</gene>
<dbReference type="GO" id="GO:0020037">
    <property type="term" value="F:heme binding"/>
    <property type="evidence" value="ECO:0007669"/>
    <property type="project" value="InterPro"/>
</dbReference>
<dbReference type="EMBL" id="RBZU01000017">
    <property type="protein sequence ID" value="RKP45305.1"/>
    <property type="molecule type" value="Genomic_DNA"/>
</dbReference>
<dbReference type="AlphaFoldDB" id="A0A494X3N6"/>
<dbReference type="SUPFAM" id="SSF46626">
    <property type="entry name" value="Cytochrome c"/>
    <property type="match status" value="1"/>
</dbReference>
<feature type="binding site" description="covalent" evidence="6">
    <location>
        <position position="102"/>
    </location>
    <ligand>
        <name>heme c</name>
        <dbReference type="ChEBI" id="CHEBI:61717"/>
    </ligand>
</feature>
<organism evidence="9 10">
    <name type="scientific">Pararobbsia silviterrae</name>
    <dbReference type="NCBI Taxonomy" id="1792498"/>
    <lineage>
        <taxon>Bacteria</taxon>
        <taxon>Pseudomonadati</taxon>
        <taxon>Pseudomonadota</taxon>
        <taxon>Betaproteobacteria</taxon>
        <taxon>Burkholderiales</taxon>
        <taxon>Burkholderiaceae</taxon>
        <taxon>Pararobbsia</taxon>
    </lineage>
</organism>
<evidence type="ECO:0000256" key="6">
    <source>
        <dbReference type="PIRSR" id="PIRSR602324-1"/>
    </source>
</evidence>
<dbReference type="GO" id="GO:0009055">
    <property type="term" value="F:electron transfer activity"/>
    <property type="evidence" value="ECO:0007669"/>
    <property type="project" value="InterPro"/>
</dbReference>
<feature type="domain" description="Cytochrome c" evidence="8">
    <location>
        <begin position="39"/>
        <end position="124"/>
    </location>
</feature>